<gene>
    <name evidence="9" type="ORF">COI93_08190</name>
</gene>
<dbReference type="GO" id="GO:0004180">
    <property type="term" value="F:carboxypeptidase activity"/>
    <property type="evidence" value="ECO:0007669"/>
    <property type="project" value="UniProtKB-KW"/>
</dbReference>
<dbReference type="GO" id="GO:0008236">
    <property type="term" value="F:serine-type peptidase activity"/>
    <property type="evidence" value="ECO:0007669"/>
    <property type="project" value="UniProtKB-KW"/>
</dbReference>
<feature type="domain" description="LD-carboxypeptidase N-terminal" evidence="7">
    <location>
        <begin position="13"/>
        <end position="129"/>
    </location>
</feature>
<dbReference type="SUPFAM" id="SSF141986">
    <property type="entry name" value="LD-carboxypeptidase A C-terminal domain-like"/>
    <property type="match status" value="1"/>
</dbReference>
<dbReference type="SUPFAM" id="SSF52317">
    <property type="entry name" value="Class I glutamine amidotransferase-like"/>
    <property type="match status" value="1"/>
</dbReference>
<evidence type="ECO:0000256" key="1">
    <source>
        <dbReference type="ARBA" id="ARBA00010233"/>
    </source>
</evidence>
<dbReference type="PIRSF" id="PIRSF028757">
    <property type="entry name" value="LD-carboxypeptidase"/>
    <property type="match status" value="1"/>
</dbReference>
<keyword evidence="2 9" id="KW-0121">Carboxypeptidase</keyword>
<evidence type="ECO:0000313" key="10">
    <source>
        <dbReference type="Proteomes" id="UP000242656"/>
    </source>
</evidence>
<dbReference type="PANTHER" id="PTHR30237:SF2">
    <property type="entry name" value="MUREIN TETRAPEPTIDE CARBOXYPEPTIDASE"/>
    <property type="match status" value="1"/>
</dbReference>
<comment type="similarity">
    <text evidence="1">Belongs to the peptidase S66 family.</text>
</comment>
<protein>
    <submittedName>
        <fullName evidence="9">LD-carboxypeptidase</fullName>
    </submittedName>
</protein>
<dbReference type="InterPro" id="IPR003507">
    <property type="entry name" value="S66_fam"/>
</dbReference>
<dbReference type="InterPro" id="IPR027461">
    <property type="entry name" value="Carboxypeptidase_A_C_sf"/>
</dbReference>
<dbReference type="Gene3D" id="3.40.50.10740">
    <property type="entry name" value="Class I glutamine amidotransferase-like"/>
    <property type="match status" value="1"/>
</dbReference>
<dbReference type="PANTHER" id="PTHR30237">
    <property type="entry name" value="MURAMOYLTETRAPEPTIDE CARBOXYPEPTIDASE"/>
    <property type="match status" value="1"/>
</dbReference>
<keyword evidence="4" id="KW-0378">Hydrolase</keyword>
<dbReference type="EMBL" id="NUWN01000025">
    <property type="protein sequence ID" value="PFK45562.1"/>
    <property type="molecule type" value="Genomic_DNA"/>
</dbReference>
<evidence type="ECO:0000256" key="4">
    <source>
        <dbReference type="ARBA" id="ARBA00022801"/>
    </source>
</evidence>
<comment type="caution">
    <text evidence="9">The sequence shown here is derived from an EMBL/GenBank/DDBJ whole genome shotgun (WGS) entry which is preliminary data.</text>
</comment>
<name>A0A2B0MN30_BACCE</name>
<dbReference type="Proteomes" id="UP000242656">
    <property type="component" value="Unassembled WGS sequence"/>
</dbReference>
<dbReference type="GO" id="GO:0006508">
    <property type="term" value="P:proteolysis"/>
    <property type="evidence" value="ECO:0007669"/>
    <property type="project" value="UniProtKB-KW"/>
</dbReference>
<dbReference type="RefSeq" id="WP_098490396.1">
    <property type="nucleotide sequence ID" value="NZ_NUWN01000025.1"/>
</dbReference>
<keyword evidence="3" id="KW-0645">Protease</keyword>
<dbReference type="InterPro" id="IPR029062">
    <property type="entry name" value="Class_I_gatase-like"/>
</dbReference>
<feature type="active site" description="Charge relay system" evidence="6">
    <location>
        <position position="204"/>
    </location>
</feature>
<dbReference type="InterPro" id="IPR040921">
    <property type="entry name" value="Peptidase_S66C"/>
</dbReference>
<organism evidence="9 10">
    <name type="scientific">Bacillus cereus</name>
    <dbReference type="NCBI Taxonomy" id="1396"/>
    <lineage>
        <taxon>Bacteria</taxon>
        <taxon>Bacillati</taxon>
        <taxon>Bacillota</taxon>
        <taxon>Bacilli</taxon>
        <taxon>Bacillales</taxon>
        <taxon>Bacillaceae</taxon>
        <taxon>Bacillus</taxon>
        <taxon>Bacillus cereus group</taxon>
    </lineage>
</organism>
<evidence type="ECO:0000256" key="6">
    <source>
        <dbReference type="PIRSR" id="PIRSR028757-1"/>
    </source>
</evidence>
<accession>A0A2B0MN30</accession>
<evidence type="ECO:0000259" key="7">
    <source>
        <dbReference type="Pfam" id="PF02016"/>
    </source>
</evidence>
<dbReference type="InterPro" id="IPR040449">
    <property type="entry name" value="Peptidase_S66_N"/>
</dbReference>
<evidence type="ECO:0000313" key="9">
    <source>
        <dbReference type="EMBL" id="PFK45562.1"/>
    </source>
</evidence>
<evidence type="ECO:0000256" key="2">
    <source>
        <dbReference type="ARBA" id="ARBA00022645"/>
    </source>
</evidence>
<dbReference type="Pfam" id="PF17676">
    <property type="entry name" value="Peptidase_S66C"/>
    <property type="match status" value="1"/>
</dbReference>
<keyword evidence="5" id="KW-0720">Serine protease</keyword>
<sequence length="305" mass="33378">MIHPNALQQGDTVMIIAPAGPPILEHILTGKKVLETMGLSVRIGQSVYEKYGYLAGDDTIRLQDLHESFANPEVKAVFCARGGYGSGRLLPYIQYELIRNNPKIFWGYSDITALHIAFSQYAGLVTFHGPMIEELGKGVDSLSLSSFNQLFHPYSTILSGVECITAPSTRIISAPLIGGNLTVLVSTLGTPYEIYTANKIVLLEDIGEEPYRIDRMLNQLRLAGKLKECGGIVFTSCHDCISSKQSLSLQSILYNYLAPYNIPVLYGLPIGHIQPNIGIPFGVTVTMDTERNTLSIPSGVNFIPN</sequence>
<feature type="active site" description="Charge relay system" evidence="6">
    <location>
        <position position="272"/>
    </location>
</feature>
<dbReference type="AlphaFoldDB" id="A0A2B0MN30"/>
<feature type="active site" description="Nucleophile" evidence="6">
    <location>
        <position position="109"/>
    </location>
</feature>
<dbReference type="Pfam" id="PF02016">
    <property type="entry name" value="Peptidase_S66"/>
    <property type="match status" value="1"/>
</dbReference>
<proteinExistence type="inferred from homology"/>
<reference evidence="9 10" key="1">
    <citation type="submission" date="2017-09" db="EMBL/GenBank/DDBJ databases">
        <title>Large-scale bioinformatics analysis of Bacillus genomes uncovers conserved roles of natural products in bacterial physiology.</title>
        <authorList>
            <consortium name="Agbiome Team Llc"/>
            <person name="Bleich R.M."/>
            <person name="Grubbs K.J."/>
            <person name="Santa Maria K.C."/>
            <person name="Allen S.E."/>
            <person name="Farag S."/>
            <person name="Shank E.A."/>
            <person name="Bowers A."/>
        </authorList>
    </citation>
    <scope>NUCLEOTIDE SEQUENCE [LARGE SCALE GENOMIC DNA]</scope>
    <source>
        <strain evidence="9 10">AFS083043</strain>
    </source>
</reference>
<feature type="domain" description="LD-carboxypeptidase C-terminal" evidence="8">
    <location>
        <begin position="174"/>
        <end position="287"/>
    </location>
</feature>
<dbReference type="Gene3D" id="3.50.30.60">
    <property type="entry name" value="LD-carboxypeptidase A C-terminal domain-like"/>
    <property type="match status" value="1"/>
</dbReference>
<evidence type="ECO:0000259" key="8">
    <source>
        <dbReference type="Pfam" id="PF17676"/>
    </source>
</evidence>
<dbReference type="CDD" id="cd07025">
    <property type="entry name" value="Peptidase_S66"/>
    <property type="match status" value="1"/>
</dbReference>
<evidence type="ECO:0000256" key="3">
    <source>
        <dbReference type="ARBA" id="ARBA00022670"/>
    </source>
</evidence>
<dbReference type="InterPro" id="IPR027478">
    <property type="entry name" value="LdcA_N"/>
</dbReference>
<evidence type="ECO:0000256" key="5">
    <source>
        <dbReference type="ARBA" id="ARBA00022825"/>
    </source>
</evidence>